<dbReference type="REBASE" id="665873">
    <property type="entry name" value="Asp426McrBCP"/>
</dbReference>
<protein>
    <submittedName>
        <fullName evidence="1">McrC family protein</fullName>
    </submittedName>
</protein>
<evidence type="ECO:0000313" key="2">
    <source>
        <dbReference type="Proteomes" id="UP001060919"/>
    </source>
</evidence>
<evidence type="ECO:0000313" key="1">
    <source>
        <dbReference type="EMBL" id="BDS12014.1"/>
    </source>
</evidence>
<dbReference type="AlphaFoldDB" id="A0A915YF71"/>
<dbReference type="KEGG" id="aup:AsAng_0027290"/>
<dbReference type="Proteomes" id="UP001060919">
    <property type="component" value="Chromosome"/>
</dbReference>
<organism evidence="1 2">
    <name type="scientific">Aureispira anguillae</name>
    <dbReference type="NCBI Taxonomy" id="2864201"/>
    <lineage>
        <taxon>Bacteria</taxon>
        <taxon>Pseudomonadati</taxon>
        <taxon>Bacteroidota</taxon>
        <taxon>Saprospiria</taxon>
        <taxon>Saprospirales</taxon>
        <taxon>Saprospiraceae</taxon>
        <taxon>Aureispira</taxon>
    </lineage>
</organism>
<dbReference type="InterPro" id="IPR019292">
    <property type="entry name" value="McrC"/>
</dbReference>
<keyword evidence="2" id="KW-1185">Reference proteome</keyword>
<dbReference type="RefSeq" id="WP_264793138.1">
    <property type="nucleotide sequence ID" value="NZ_AP026867.1"/>
</dbReference>
<reference evidence="1" key="1">
    <citation type="submission" date="2022-09" db="EMBL/GenBank/DDBJ databases">
        <title>Aureispira anguillicida sp. nov., isolated from Leptocephalus of Japanese eel Anguilla japonica.</title>
        <authorList>
            <person name="Yuasa K."/>
            <person name="Mekata T."/>
            <person name="Ikunari K."/>
        </authorList>
    </citation>
    <scope>NUCLEOTIDE SEQUENCE</scope>
    <source>
        <strain evidence="1">EL160426</strain>
    </source>
</reference>
<gene>
    <name evidence="1" type="ORF">AsAng_0027290</name>
</gene>
<dbReference type="EMBL" id="AP026867">
    <property type="protein sequence ID" value="BDS12014.1"/>
    <property type="molecule type" value="Genomic_DNA"/>
</dbReference>
<name>A0A915YF71_9BACT</name>
<sequence length="411" mass="48685">MHNRTYIQVFEHQVLRVDQQQLTQQQLDALAFFNEKHDQKYFTLLHKGVRFRQYVGVLQVGTLTIEILPKTDQYANTPQNWQKVLLDLLHACQFIKIDALSKAPLKLKTSPLLWLYLELYVQEIERLLFKGLQKNYRKEVANTNRWKGQINFAKQLQKNLTQPHRVYTTQQTYDYQHPVHQVLYKALKIVAQFGVNQQLKSKIQYLIKAFPPQENIVATEHLYQQLYSYPKFKDYHAALDLARMITLQYSPDLKTGSCPVLAILFDMNQLFEHYIYQQLKKHLDDSWTIRAQASKRFWASRNLRPDIWLSHQDQNYILDTKWKILKRPSPSDEDLRQIYAYNHSFQATNSLLIYPNVFALHQRSEAYAQPMLIQGQAKEHYCNVIFVNILNKKGTLNTDIAHDIIQVLNHQ</sequence>
<dbReference type="PANTHER" id="PTHR38733:SF1">
    <property type="entry name" value="TYPE IV METHYL-DIRECTED RESTRICTION ENZYME ECOKMCRBC"/>
    <property type="match status" value="1"/>
</dbReference>
<dbReference type="PANTHER" id="PTHR38733">
    <property type="entry name" value="PROTEIN MCRC"/>
    <property type="match status" value="1"/>
</dbReference>
<accession>A0A915YF71</accession>
<dbReference type="Pfam" id="PF10117">
    <property type="entry name" value="McrBC"/>
    <property type="match status" value="1"/>
</dbReference>
<proteinExistence type="predicted"/>